<reference evidence="4 5" key="1">
    <citation type="submission" date="2019-02" db="EMBL/GenBank/DDBJ databases">
        <title>Deep-cultivation of Planctomycetes and their phenomic and genomic characterization uncovers novel biology.</title>
        <authorList>
            <person name="Wiegand S."/>
            <person name="Jogler M."/>
            <person name="Boedeker C."/>
            <person name="Pinto D."/>
            <person name="Vollmers J."/>
            <person name="Rivas-Marin E."/>
            <person name="Kohn T."/>
            <person name="Peeters S.H."/>
            <person name="Heuer A."/>
            <person name="Rast P."/>
            <person name="Oberbeckmann S."/>
            <person name="Bunk B."/>
            <person name="Jeske O."/>
            <person name="Meyerdierks A."/>
            <person name="Storesund J.E."/>
            <person name="Kallscheuer N."/>
            <person name="Luecker S."/>
            <person name="Lage O.M."/>
            <person name="Pohl T."/>
            <person name="Merkel B.J."/>
            <person name="Hornburger P."/>
            <person name="Mueller R.-W."/>
            <person name="Bruemmer F."/>
            <person name="Labrenz M."/>
            <person name="Spormann A.M."/>
            <person name="Op den Camp H."/>
            <person name="Overmann J."/>
            <person name="Amann R."/>
            <person name="Jetten M.S.M."/>
            <person name="Mascher T."/>
            <person name="Medema M.H."/>
            <person name="Devos D.P."/>
            <person name="Kaster A.-K."/>
            <person name="Ovreas L."/>
            <person name="Rohde M."/>
            <person name="Galperin M.Y."/>
            <person name="Jogler C."/>
        </authorList>
    </citation>
    <scope>NUCLEOTIDE SEQUENCE [LARGE SCALE GENOMIC DNA]</scope>
    <source>
        <strain evidence="4 5">Mal4</strain>
    </source>
</reference>
<dbReference type="InterPro" id="IPR036291">
    <property type="entry name" value="NAD(P)-bd_dom_sf"/>
</dbReference>
<dbReference type="GO" id="GO:0000166">
    <property type="term" value="F:nucleotide binding"/>
    <property type="evidence" value="ECO:0007669"/>
    <property type="project" value="InterPro"/>
</dbReference>
<dbReference type="InterPro" id="IPR000683">
    <property type="entry name" value="Gfo/Idh/MocA-like_OxRdtase_N"/>
</dbReference>
<evidence type="ECO:0000313" key="4">
    <source>
        <dbReference type="EMBL" id="QDU37148.1"/>
    </source>
</evidence>
<keyword evidence="1 4" id="KW-0560">Oxidoreductase</keyword>
<dbReference type="EC" id="1.1.99.28" evidence="4"/>
<dbReference type="RefSeq" id="WP_145367897.1">
    <property type="nucleotide sequence ID" value="NZ_CP036275.1"/>
</dbReference>
<accession>A0A517Z3V8</accession>
<dbReference type="Pfam" id="PF01408">
    <property type="entry name" value="GFO_IDH_MocA"/>
    <property type="match status" value="1"/>
</dbReference>
<dbReference type="Pfam" id="PF22725">
    <property type="entry name" value="GFO_IDH_MocA_C3"/>
    <property type="match status" value="1"/>
</dbReference>
<dbReference type="OrthoDB" id="213412at2"/>
<dbReference type="PANTHER" id="PTHR43818">
    <property type="entry name" value="BCDNA.GH03377"/>
    <property type="match status" value="1"/>
</dbReference>
<dbReference type="EMBL" id="CP036275">
    <property type="protein sequence ID" value="QDU37148.1"/>
    <property type="molecule type" value="Genomic_DNA"/>
</dbReference>
<dbReference type="SUPFAM" id="SSF55347">
    <property type="entry name" value="Glyceraldehyde-3-phosphate dehydrogenase-like, C-terminal domain"/>
    <property type="match status" value="1"/>
</dbReference>
<dbReference type="Gene3D" id="3.40.50.720">
    <property type="entry name" value="NAD(P)-binding Rossmann-like Domain"/>
    <property type="match status" value="1"/>
</dbReference>
<feature type="domain" description="Gfo/Idh/MocA-like oxidoreductase N-terminal" evidence="2">
    <location>
        <begin position="50"/>
        <end position="126"/>
    </location>
</feature>
<dbReference type="AlphaFoldDB" id="A0A517Z3V8"/>
<proteinExistence type="predicted"/>
<dbReference type="InterPro" id="IPR055170">
    <property type="entry name" value="GFO_IDH_MocA-like_dom"/>
</dbReference>
<dbReference type="InterPro" id="IPR050463">
    <property type="entry name" value="Gfo/Idh/MocA_oxidrdct_glycsds"/>
</dbReference>
<evidence type="ECO:0000313" key="5">
    <source>
        <dbReference type="Proteomes" id="UP000320496"/>
    </source>
</evidence>
<dbReference type="Proteomes" id="UP000320496">
    <property type="component" value="Chromosome"/>
</dbReference>
<sequence length="354" mass="38948">MSERVQLAFLGIDNPHGFGWRELIRQFPDEIEITALVPGFGGATASLEESLASVPRFETVDELLANASFDAALVCLPNDAGPAAVSRLAEAGKHVLVEKPAAAAADALRPAVERVKEAGVAFQSGYMWRYDECADRLRQMVSDGRFGKLISTEISFVTSDVRRRGPDHYLFDPNVSGVGFFNWLGCHQLDLIIYILQQPIVGVTARVGVFGGTDCEVEDGGTIVLDLADGSLVTFVGGYWLPRWAGESRWCIRGTERWVHWDPVRKGTAGVLEIHGPMPQWIAMEETFETSKEPFPGYGGHLGQAVVRDWLEAIRQPGSSCRNTPGSVLATLELLDAVYRSSREERRVECDIRV</sequence>
<protein>
    <submittedName>
        <fullName evidence="4">Glucose--fructose oxidoreductase</fullName>
        <ecNumber evidence="4">1.1.99.28</ecNumber>
    </submittedName>
</protein>
<dbReference type="PANTHER" id="PTHR43818:SF11">
    <property type="entry name" value="BCDNA.GH03377"/>
    <property type="match status" value="1"/>
</dbReference>
<dbReference type="KEGG" id="mri:Mal4_14560"/>
<gene>
    <name evidence="4" type="primary">gfo_2</name>
    <name evidence="4" type="ORF">Mal4_14560</name>
</gene>
<dbReference type="Gene3D" id="3.30.360.10">
    <property type="entry name" value="Dihydrodipicolinate Reductase, domain 2"/>
    <property type="match status" value="1"/>
</dbReference>
<organism evidence="4 5">
    <name type="scientific">Maioricimonas rarisocia</name>
    <dbReference type="NCBI Taxonomy" id="2528026"/>
    <lineage>
        <taxon>Bacteria</taxon>
        <taxon>Pseudomonadati</taxon>
        <taxon>Planctomycetota</taxon>
        <taxon>Planctomycetia</taxon>
        <taxon>Planctomycetales</taxon>
        <taxon>Planctomycetaceae</taxon>
        <taxon>Maioricimonas</taxon>
    </lineage>
</organism>
<feature type="domain" description="GFO/IDH/MocA-like oxidoreductase" evidence="3">
    <location>
        <begin position="136"/>
        <end position="258"/>
    </location>
</feature>
<dbReference type="GO" id="GO:0047061">
    <property type="term" value="F:glucose-fructose oxidoreductase activity"/>
    <property type="evidence" value="ECO:0007669"/>
    <property type="project" value="UniProtKB-EC"/>
</dbReference>
<evidence type="ECO:0000259" key="2">
    <source>
        <dbReference type="Pfam" id="PF01408"/>
    </source>
</evidence>
<evidence type="ECO:0000259" key="3">
    <source>
        <dbReference type="Pfam" id="PF22725"/>
    </source>
</evidence>
<keyword evidence="5" id="KW-1185">Reference proteome</keyword>
<name>A0A517Z3V8_9PLAN</name>
<evidence type="ECO:0000256" key="1">
    <source>
        <dbReference type="ARBA" id="ARBA00023002"/>
    </source>
</evidence>
<dbReference type="SUPFAM" id="SSF51735">
    <property type="entry name" value="NAD(P)-binding Rossmann-fold domains"/>
    <property type="match status" value="1"/>
</dbReference>